<feature type="region of interest" description="Disordered" evidence="2">
    <location>
        <begin position="99"/>
        <end position="133"/>
    </location>
</feature>
<proteinExistence type="predicted"/>
<dbReference type="EMBL" id="CAMXCT020002623">
    <property type="protein sequence ID" value="CAL1152758.1"/>
    <property type="molecule type" value="Genomic_DNA"/>
</dbReference>
<keyword evidence="1" id="KW-0175">Coiled coil</keyword>
<evidence type="ECO:0000313" key="4">
    <source>
        <dbReference type="EMBL" id="CAL4786695.1"/>
    </source>
</evidence>
<keyword evidence="5" id="KW-1185">Reference proteome</keyword>
<dbReference type="EMBL" id="CAMXCT030002623">
    <property type="protein sequence ID" value="CAL4786695.1"/>
    <property type="molecule type" value="Genomic_DNA"/>
</dbReference>
<comment type="caution">
    <text evidence="3">The sequence shown here is derived from an EMBL/GenBank/DDBJ whole genome shotgun (WGS) entry which is preliminary data.</text>
</comment>
<evidence type="ECO:0000313" key="5">
    <source>
        <dbReference type="Proteomes" id="UP001152797"/>
    </source>
</evidence>
<name>A0A9P1CYT2_9DINO</name>
<gene>
    <name evidence="3" type="ORF">C1SCF055_LOCUS25584</name>
</gene>
<reference evidence="4 5" key="2">
    <citation type="submission" date="2024-05" db="EMBL/GenBank/DDBJ databases">
        <authorList>
            <person name="Chen Y."/>
            <person name="Shah S."/>
            <person name="Dougan E. K."/>
            <person name="Thang M."/>
            <person name="Chan C."/>
        </authorList>
    </citation>
    <scope>NUCLEOTIDE SEQUENCE [LARGE SCALE GENOMIC DNA]</scope>
</reference>
<feature type="compositionally biased region" description="Basic and acidic residues" evidence="2">
    <location>
        <begin position="124"/>
        <end position="133"/>
    </location>
</feature>
<evidence type="ECO:0000313" key="3">
    <source>
        <dbReference type="EMBL" id="CAI3999383.1"/>
    </source>
</evidence>
<protein>
    <submittedName>
        <fullName evidence="3">Uncharacterized protein</fullName>
    </submittedName>
</protein>
<reference evidence="3" key="1">
    <citation type="submission" date="2022-10" db="EMBL/GenBank/DDBJ databases">
        <authorList>
            <person name="Chen Y."/>
            <person name="Dougan E. K."/>
            <person name="Chan C."/>
            <person name="Rhodes N."/>
            <person name="Thang M."/>
        </authorList>
    </citation>
    <scope>NUCLEOTIDE SEQUENCE</scope>
</reference>
<organism evidence="3">
    <name type="scientific">Cladocopium goreaui</name>
    <dbReference type="NCBI Taxonomy" id="2562237"/>
    <lineage>
        <taxon>Eukaryota</taxon>
        <taxon>Sar</taxon>
        <taxon>Alveolata</taxon>
        <taxon>Dinophyceae</taxon>
        <taxon>Suessiales</taxon>
        <taxon>Symbiodiniaceae</taxon>
        <taxon>Cladocopium</taxon>
    </lineage>
</organism>
<feature type="coiled-coil region" evidence="1">
    <location>
        <begin position="48"/>
        <end position="80"/>
    </location>
</feature>
<accession>A0A9P1CYT2</accession>
<dbReference type="EMBL" id="CAMXCT010002623">
    <property type="protein sequence ID" value="CAI3999383.1"/>
    <property type="molecule type" value="Genomic_DNA"/>
</dbReference>
<dbReference type="AlphaFoldDB" id="A0A9P1CYT2"/>
<dbReference type="Proteomes" id="UP001152797">
    <property type="component" value="Unassembled WGS sequence"/>
</dbReference>
<feature type="non-terminal residue" evidence="3">
    <location>
        <position position="1"/>
    </location>
</feature>
<sequence>ELEAIISQKLLLVEQAYAAQDATMQRISTDAQQMAEEQGVLGQLRLDILDAQEKLKGFLAQKKEEEQAQEELREEQAQQILSQMDAIGLSPEALLELHQKRQKDGKKPILEDQVSEPPGLSKKQRIEKPEKSD</sequence>
<evidence type="ECO:0000256" key="1">
    <source>
        <dbReference type="SAM" id="Coils"/>
    </source>
</evidence>
<evidence type="ECO:0000256" key="2">
    <source>
        <dbReference type="SAM" id="MobiDB-lite"/>
    </source>
</evidence>